<evidence type="ECO:0000256" key="7">
    <source>
        <dbReference type="SAM" id="Phobius"/>
    </source>
</evidence>
<accession>A0A2W1MYV8</accession>
<gene>
    <name evidence="9" type="primary">ccoG</name>
    <name evidence="9" type="ORF">DNU06_12785</name>
</gene>
<dbReference type="Proteomes" id="UP000249248">
    <property type="component" value="Unassembled WGS sequence"/>
</dbReference>
<keyword evidence="1" id="KW-0813">Transport</keyword>
<dbReference type="GO" id="GO:0051539">
    <property type="term" value="F:4 iron, 4 sulfur cluster binding"/>
    <property type="evidence" value="ECO:0007669"/>
    <property type="project" value="UniProtKB-KW"/>
</dbReference>
<dbReference type="GO" id="GO:0005886">
    <property type="term" value="C:plasma membrane"/>
    <property type="evidence" value="ECO:0007669"/>
    <property type="project" value="TreeGrafter"/>
</dbReference>
<evidence type="ECO:0000256" key="1">
    <source>
        <dbReference type="ARBA" id="ARBA00022448"/>
    </source>
</evidence>
<dbReference type="Gene3D" id="1.10.1060.10">
    <property type="entry name" value="Alpha-helical ferredoxin"/>
    <property type="match status" value="1"/>
</dbReference>
<keyword evidence="3" id="KW-0479">Metal-binding</keyword>
<feature type="transmembrane region" description="Helical" evidence="7">
    <location>
        <begin position="43"/>
        <end position="60"/>
    </location>
</feature>
<dbReference type="Pfam" id="PF11614">
    <property type="entry name" value="FixG_C"/>
    <property type="match status" value="1"/>
</dbReference>
<dbReference type="RefSeq" id="WP_111063826.1">
    <property type="nucleotide sequence ID" value="NZ_JBHUCU010000005.1"/>
</dbReference>
<dbReference type="InterPro" id="IPR014116">
    <property type="entry name" value="Cyt_c_oxidase_cbb3_FixG"/>
</dbReference>
<dbReference type="AlphaFoldDB" id="A0A2W1MYV8"/>
<dbReference type="GO" id="GO:0046872">
    <property type="term" value="F:metal ion binding"/>
    <property type="evidence" value="ECO:0007669"/>
    <property type="project" value="UniProtKB-KW"/>
</dbReference>
<evidence type="ECO:0000259" key="8">
    <source>
        <dbReference type="PROSITE" id="PS51379"/>
    </source>
</evidence>
<evidence type="ECO:0000313" key="9">
    <source>
        <dbReference type="EMBL" id="PZE16420.1"/>
    </source>
</evidence>
<feature type="transmembrane region" description="Helical" evidence="7">
    <location>
        <begin position="343"/>
        <end position="361"/>
    </location>
</feature>
<dbReference type="PROSITE" id="PS51379">
    <property type="entry name" value="4FE4S_FER_2"/>
    <property type="match status" value="1"/>
</dbReference>
<dbReference type="Pfam" id="PF12801">
    <property type="entry name" value="Fer4_5"/>
    <property type="match status" value="1"/>
</dbReference>
<feature type="transmembrane region" description="Helical" evidence="7">
    <location>
        <begin position="197"/>
        <end position="217"/>
    </location>
</feature>
<protein>
    <submittedName>
        <fullName evidence="9">Cytochrome c oxidase accessory protein CcoG</fullName>
    </submittedName>
</protein>
<feature type="transmembrane region" description="Helical" evidence="7">
    <location>
        <begin position="89"/>
        <end position="113"/>
    </location>
</feature>
<name>A0A2W1MYV8_9FLAO</name>
<keyword evidence="4" id="KW-0249">Electron transport</keyword>
<dbReference type="EMBL" id="QKSB01000008">
    <property type="protein sequence ID" value="PZE16420.1"/>
    <property type="molecule type" value="Genomic_DNA"/>
</dbReference>
<organism evidence="9 10">
    <name type="scientific">Putridiphycobacter roseus</name>
    <dbReference type="NCBI Taxonomy" id="2219161"/>
    <lineage>
        <taxon>Bacteria</taxon>
        <taxon>Pseudomonadati</taxon>
        <taxon>Bacteroidota</taxon>
        <taxon>Flavobacteriia</taxon>
        <taxon>Flavobacteriales</taxon>
        <taxon>Crocinitomicaceae</taxon>
        <taxon>Putridiphycobacter</taxon>
    </lineage>
</organism>
<dbReference type="SUPFAM" id="SSF54862">
    <property type="entry name" value="4Fe-4S ferredoxins"/>
    <property type="match status" value="1"/>
</dbReference>
<dbReference type="InterPro" id="IPR013783">
    <property type="entry name" value="Ig-like_fold"/>
</dbReference>
<dbReference type="OrthoDB" id="9811700at2"/>
<keyword evidence="7" id="KW-0472">Membrane</keyword>
<dbReference type="InterPro" id="IPR051684">
    <property type="entry name" value="Electron_Trans/Redox"/>
</dbReference>
<feature type="transmembrane region" description="Helical" evidence="7">
    <location>
        <begin position="163"/>
        <end position="182"/>
    </location>
</feature>
<evidence type="ECO:0000256" key="5">
    <source>
        <dbReference type="ARBA" id="ARBA00023004"/>
    </source>
</evidence>
<feature type="domain" description="4Fe-4S ferredoxin-type" evidence="8">
    <location>
        <begin position="264"/>
        <end position="292"/>
    </location>
</feature>
<dbReference type="Gene3D" id="2.60.40.10">
    <property type="entry name" value="Immunoglobulins"/>
    <property type="match status" value="1"/>
</dbReference>
<dbReference type="PANTHER" id="PTHR30176">
    <property type="entry name" value="FERREDOXIN-TYPE PROTEIN NAPH"/>
    <property type="match status" value="1"/>
</dbReference>
<evidence type="ECO:0000313" key="10">
    <source>
        <dbReference type="Proteomes" id="UP000249248"/>
    </source>
</evidence>
<dbReference type="InterPro" id="IPR009051">
    <property type="entry name" value="Helical_ferredxn"/>
</dbReference>
<evidence type="ECO:0000256" key="2">
    <source>
        <dbReference type="ARBA" id="ARBA00022485"/>
    </source>
</evidence>
<evidence type="ECO:0000256" key="6">
    <source>
        <dbReference type="ARBA" id="ARBA00023014"/>
    </source>
</evidence>
<reference evidence="9 10" key="1">
    <citation type="submission" date="2018-06" db="EMBL/GenBank/DDBJ databases">
        <title>The draft genome sequence of Crocinitomix sp. SM1701.</title>
        <authorList>
            <person name="Zhang X."/>
        </authorList>
    </citation>
    <scope>NUCLEOTIDE SEQUENCE [LARGE SCALE GENOMIC DNA]</scope>
    <source>
        <strain evidence="9 10">SM1701</strain>
    </source>
</reference>
<dbReference type="Pfam" id="PF13746">
    <property type="entry name" value="Fer4_18"/>
    <property type="match status" value="1"/>
</dbReference>
<keyword evidence="10" id="KW-1185">Reference proteome</keyword>
<comment type="caution">
    <text evidence="9">The sequence shown here is derived from an EMBL/GenBank/DDBJ whole genome shotgun (WGS) entry which is preliminary data.</text>
</comment>
<dbReference type="PANTHER" id="PTHR30176:SF3">
    <property type="entry name" value="FERREDOXIN-TYPE PROTEIN NAPH"/>
    <property type="match status" value="1"/>
</dbReference>
<keyword evidence="2" id="KW-0004">4Fe-4S</keyword>
<sequence length="472" mass="53699">MDANDSNKDESFRDAIATVDKDGKRVWVYAKKIKGKWFNKRQYFGYALLAFLFVAPFIKIKGEPLIMLNILERKFVLFGKVFWPEDSHLFAIGMMAFVILIIVFTVVFGRLFCGWACPQTIFLELIFRRIEFWIDGDWNQQKKLEKQPWNAEKIRKRLIKWTIYWIVSFLIANIFLAYIIGIDELFNIITDSPKNHLGGLISLFIFTSVFFAVFTWFREQVCIAVCPYGRLQGVLLDENSILVAYDYKRGEREKGRSKFRKNEDREALGKGDCIDCHQCVNVCPTGIDIRNGTQLECVNCTACMDACDSIMEGVGLEKGLIRYDSEAGIKTGDKYSLSGRAKAYIVLMVGILTLLVVLLATRADIEVNFLRERGTSYQKTGEDEYANIYNLHLINKTQDTIPIYLEVEGNNASIDIIGGPITLAPGAQIKRKTLIKMNVTELKGTKTPVLIGIYENDKKIETASITFSGPGF</sequence>
<keyword evidence="6" id="KW-0411">Iron-sulfur</keyword>
<evidence type="ECO:0000256" key="4">
    <source>
        <dbReference type="ARBA" id="ARBA00022982"/>
    </source>
</evidence>
<dbReference type="NCBIfam" id="TIGR02745">
    <property type="entry name" value="ccoG_rdxA_fixG"/>
    <property type="match status" value="1"/>
</dbReference>
<proteinExistence type="predicted"/>
<keyword evidence="7" id="KW-0812">Transmembrane</keyword>
<dbReference type="PROSITE" id="PS00198">
    <property type="entry name" value="4FE4S_FER_1"/>
    <property type="match status" value="1"/>
</dbReference>
<evidence type="ECO:0000256" key="3">
    <source>
        <dbReference type="ARBA" id="ARBA00022723"/>
    </source>
</evidence>
<dbReference type="InterPro" id="IPR032879">
    <property type="entry name" value="FixG_C"/>
</dbReference>
<keyword evidence="5" id="KW-0408">Iron</keyword>
<dbReference type="InterPro" id="IPR017896">
    <property type="entry name" value="4Fe4S_Fe-S-bd"/>
</dbReference>
<dbReference type="InterPro" id="IPR017900">
    <property type="entry name" value="4Fe4S_Fe_S_CS"/>
</dbReference>
<keyword evidence="7" id="KW-1133">Transmembrane helix</keyword>